<proteinExistence type="predicted"/>
<evidence type="ECO:0000313" key="3">
    <source>
        <dbReference type="Proteomes" id="UP000230233"/>
    </source>
</evidence>
<evidence type="ECO:0000256" key="1">
    <source>
        <dbReference type="SAM" id="MobiDB-lite"/>
    </source>
</evidence>
<evidence type="ECO:0000313" key="2">
    <source>
        <dbReference type="EMBL" id="PIC20348.1"/>
    </source>
</evidence>
<organism evidence="2 3">
    <name type="scientific">Caenorhabditis nigoni</name>
    <dbReference type="NCBI Taxonomy" id="1611254"/>
    <lineage>
        <taxon>Eukaryota</taxon>
        <taxon>Metazoa</taxon>
        <taxon>Ecdysozoa</taxon>
        <taxon>Nematoda</taxon>
        <taxon>Chromadorea</taxon>
        <taxon>Rhabditida</taxon>
        <taxon>Rhabditina</taxon>
        <taxon>Rhabditomorpha</taxon>
        <taxon>Rhabditoidea</taxon>
        <taxon>Rhabditidae</taxon>
        <taxon>Peloderinae</taxon>
        <taxon>Caenorhabditis</taxon>
    </lineage>
</organism>
<feature type="compositionally biased region" description="Basic and acidic residues" evidence="1">
    <location>
        <begin position="323"/>
        <end position="332"/>
    </location>
</feature>
<feature type="compositionally biased region" description="Polar residues" evidence="1">
    <location>
        <begin position="845"/>
        <end position="854"/>
    </location>
</feature>
<feature type="compositionally biased region" description="Polar residues" evidence="1">
    <location>
        <begin position="794"/>
        <end position="811"/>
    </location>
</feature>
<dbReference type="STRING" id="1611254.A0A2G5SZE3"/>
<dbReference type="EMBL" id="PDUG01000006">
    <property type="protein sequence ID" value="PIC20348.1"/>
    <property type="molecule type" value="Genomic_DNA"/>
</dbReference>
<gene>
    <name evidence="2" type="primary">Cnig_chr_X.g25579</name>
    <name evidence="2" type="ORF">B9Z55_025579</name>
</gene>
<dbReference type="AlphaFoldDB" id="A0A2G5SZE3"/>
<dbReference type="Proteomes" id="UP000230233">
    <property type="component" value="Chromosome X"/>
</dbReference>
<feature type="region of interest" description="Disordered" evidence="1">
    <location>
        <begin position="307"/>
        <end position="332"/>
    </location>
</feature>
<feature type="compositionally biased region" description="Polar residues" evidence="1">
    <location>
        <begin position="353"/>
        <end position="362"/>
    </location>
</feature>
<feature type="region of interest" description="Disordered" evidence="1">
    <location>
        <begin position="396"/>
        <end position="476"/>
    </location>
</feature>
<dbReference type="PROSITE" id="PS50330">
    <property type="entry name" value="UIM"/>
    <property type="match status" value="1"/>
</dbReference>
<dbReference type="OrthoDB" id="5877998at2759"/>
<feature type="region of interest" description="Disordered" evidence="1">
    <location>
        <begin position="743"/>
        <end position="868"/>
    </location>
</feature>
<sequence length="868" mass="97188">MDSSTEDSEKPAIVEEPTAPMAAERPQNGMLEGAPPDDAARDGENTNGVENEEPKDVAVVEMGPPVKRQRLDGSNGDGAEQNGAEENGVENAMENMEVNGVENNGHQEVVMDNGIAVNGANAENGEPAVNGIEAPILDEVIPVLETMTRIIEDHLYDEKEPKVSKKTPAIKQDEMAATSPQAPEEEEIEPPYREHMDADFRLATLLQAEEDKVAREKARKRYEQQAMLKRRNAIHPLLEKEIPTACEIDKAEKLFHRCITERQNVYVPAPMGLIGFNVNYYIDGYMEVLNGNQFPLDPVIHEPIRNTTPTPGCDDVVGTPAKDSPDDLHEGQTIEVGEYVTVPAESSEKQQDENQPGPSNRPVNLPRFARSFKEEQEEIRRAIRLSMQEYCRGNSSSINDEYDPEELWAGSPQRNSSPNNAFFADPNVPSTSAAWDAQPSSSSKSSSRDCEPSTSSAWYKNQPSTSGPPVYRPTPIRSAQMDDDVFEETVYEIEEAEISSTIITDADRVEPKAMWRDPEHMPEIKLIEEEELKKMPEDYIREIRKEHTEGKNTAEPYPTERETEYMQLIRSYFTCPCVVPKNVVGTRFEVYIRFPFLQRPLFVQNVIAALHAPDNNGDILSQIPEFIREMSVPQFFKYAAIIYMGLNFMNNPTTSVISAEQTNRARSACANSMQVIIDRRYLSGYLDVVSALEELDITEVDMIIMKMVRDQRVEENTAAILRKMQQPRVTRVIHSYSETDAMAVQHHQKRDNEHTPELPEFGFLPGPEPELPQEEAAQADNKRELTVQDVPPAENSTTPIENGNSGHQAATSIEKVLVEEKADDEATTSAPVDSGEIGHDAETENPATIQDTPIQPQEESSEVEENQQ</sequence>
<name>A0A2G5SZE3_9PELO</name>
<dbReference type="InterPro" id="IPR003903">
    <property type="entry name" value="UIM_dom"/>
</dbReference>
<keyword evidence="3" id="KW-1185">Reference proteome</keyword>
<feature type="compositionally biased region" description="Polar residues" evidence="1">
    <location>
        <begin position="452"/>
        <end position="467"/>
    </location>
</feature>
<feature type="region of interest" description="Disordered" evidence="1">
    <location>
        <begin position="1"/>
        <end position="84"/>
    </location>
</feature>
<feature type="region of interest" description="Disordered" evidence="1">
    <location>
        <begin position="344"/>
        <end position="367"/>
    </location>
</feature>
<accession>A0A2G5SZE3</accession>
<feature type="compositionally biased region" description="Acidic residues" evidence="1">
    <location>
        <begin position="859"/>
        <end position="868"/>
    </location>
</feature>
<protein>
    <submittedName>
        <fullName evidence="2">Uncharacterized protein</fullName>
    </submittedName>
</protein>
<comment type="caution">
    <text evidence="2">The sequence shown here is derived from an EMBL/GenBank/DDBJ whole genome shotgun (WGS) entry which is preliminary data.</text>
</comment>
<reference evidence="3" key="1">
    <citation type="submission" date="2017-10" db="EMBL/GenBank/DDBJ databases">
        <title>Rapid genome shrinkage in a self-fertile nematode reveals novel sperm competition proteins.</title>
        <authorList>
            <person name="Yin D."/>
            <person name="Schwarz E.M."/>
            <person name="Thomas C.G."/>
            <person name="Felde R.L."/>
            <person name="Korf I.F."/>
            <person name="Cutter A.D."/>
            <person name="Schartner C.M."/>
            <person name="Ralston E.J."/>
            <person name="Meyer B.J."/>
            <person name="Haag E.S."/>
        </authorList>
    </citation>
    <scope>NUCLEOTIDE SEQUENCE [LARGE SCALE GENOMIC DNA]</scope>
    <source>
        <strain evidence="3">JU1422</strain>
    </source>
</reference>
<feature type="region of interest" description="Disordered" evidence="1">
    <location>
        <begin position="162"/>
        <end position="188"/>
    </location>
</feature>